<protein>
    <submittedName>
        <fullName evidence="2">Uncharacterized protein</fullName>
    </submittedName>
</protein>
<keyword evidence="3" id="KW-1185">Reference proteome</keyword>
<evidence type="ECO:0000313" key="2">
    <source>
        <dbReference type="EMBL" id="ALS97363.1"/>
    </source>
</evidence>
<reference evidence="2 3" key="1">
    <citation type="submission" date="2015-12" db="EMBL/GenBank/DDBJ databases">
        <title>Complete genome of Lacimicrobium alkaliphilum KCTC 32984.</title>
        <authorList>
            <person name="Kim S.-G."/>
            <person name="Lee Y.-J."/>
        </authorList>
    </citation>
    <scope>NUCLEOTIDE SEQUENCE [LARGE SCALE GENOMIC DNA]</scope>
    <source>
        <strain evidence="2 3">YelD216</strain>
    </source>
</reference>
<dbReference type="RefSeq" id="WP_062476293.1">
    <property type="nucleotide sequence ID" value="NZ_CP013650.1"/>
</dbReference>
<dbReference type="STRING" id="1526571.AT746_03120"/>
<evidence type="ECO:0000313" key="3">
    <source>
        <dbReference type="Proteomes" id="UP000068447"/>
    </source>
</evidence>
<dbReference type="EMBL" id="CP013650">
    <property type="protein sequence ID" value="ALS97363.1"/>
    <property type="molecule type" value="Genomic_DNA"/>
</dbReference>
<keyword evidence="1" id="KW-0732">Signal</keyword>
<feature type="chain" id="PRO_5006835170" evidence="1">
    <location>
        <begin position="30"/>
        <end position="123"/>
    </location>
</feature>
<feature type="signal peptide" evidence="1">
    <location>
        <begin position="1"/>
        <end position="29"/>
    </location>
</feature>
<dbReference type="OrthoDB" id="6387844at2"/>
<dbReference type="AlphaFoldDB" id="A0A0U2Z386"/>
<accession>A0A0U2Z386</accession>
<gene>
    <name evidence="2" type="ORF">AT746_03120</name>
</gene>
<proteinExistence type="predicted"/>
<organism evidence="2 3">
    <name type="scientific">Lacimicrobium alkaliphilum</name>
    <dbReference type="NCBI Taxonomy" id="1526571"/>
    <lineage>
        <taxon>Bacteria</taxon>
        <taxon>Pseudomonadati</taxon>
        <taxon>Pseudomonadota</taxon>
        <taxon>Gammaproteobacteria</taxon>
        <taxon>Alteromonadales</taxon>
        <taxon>Alteromonadaceae</taxon>
        <taxon>Lacimicrobium</taxon>
    </lineage>
</organism>
<evidence type="ECO:0000256" key="1">
    <source>
        <dbReference type="SAM" id="SignalP"/>
    </source>
</evidence>
<name>A0A0U2Z386_9ALTE</name>
<dbReference type="KEGG" id="lal:AT746_03120"/>
<dbReference type="Proteomes" id="UP000068447">
    <property type="component" value="Chromosome"/>
</dbReference>
<sequence length="123" mass="13295">MKVMQKQLSTLILTGLAAALMLLSPGAMAQSECPEHFRTIPLTGDARFCQQFDDKLPATLSFHSIVSPDAALSFYLEQFSDVQQTAIKGRQVLQAPGGDWVLVISADGEGSQIDILVKKSGEE</sequence>